<keyword evidence="2" id="KW-1133">Transmembrane helix</keyword>
<dbReference type="SUPFAM" id="SSF49265">
    <property type="entry name" value="Fibronectin type III"/>
    <property type="match status" value="7"/>
</dbReference>
<reference evidence="4" key="1">
    <citation type="journal article" date="2020" name="mSystems">
        <title>Genome- and Community-Level Interaction Insights into Carbon Utilization and Element Cycling Functions of Hydrothermarchaeota in Hydrothermal Sediment.</title>
        <authorList>
            <person name="Zhou Z."/>
            <person name="Liu Y."/>
            <person name="Xu W."/>
            <person name="Pan J."/>
            <person name="Luo Z.H."/>
            <person name="Li M."/>
        </authorList>
    </citation>
    <scope>NUCLEOTIDE SEQUENCE [LARGE SCALE GENOMIC DNA]</scope>
    <source>
        <strain evidence="4">SpSt-349</strain>
    </source>
</reference>
<feature type="domain" description="Fibronectin type-III" evidence="3">
    <location>
        <begin position="1926"/>
        <end position="2022"/>
    </location>
</feature>
<dbReference type="SUPFAM" id="SSF63829">
    <property type="entry name" value="Calcium-dependent phosphotriesterase"/>
    <property type="match status" value="1"/>
</dbReference>
<dbReference type="PANTHER" id="PTHR46708">
    <property type="entry name" value="TENASCIN"/>
    <property type="match status" value="1"/>
</dbReference>
<dbReference type="InterPro" id="IPR013431">
    <property type="entry name" value="Delta_60_rpt"/>
</dbReference>
<dbReference type="PANTHER" id="PTHR46708:SF2">
    <property type="entry name" value="FIBRONECTIN TYPE-III DOMAIN-CONTAINING PROTEIN"/>
    <property type="match status" value="1"/>
</dbReference>
<evidence type="ECO:0000259" key="3">
    <source>
        <dbReference type="PROSITE" id="PS50853"/>
    </source>
</evidence>
<dbReference type="CDD" id="cd00063">
    <property type="entry name" value="FN3"/>
    <property type="match status" value="10"/>
</dbReference>
<dbReference type="InterPro" id="IPR013783">
    <property type="entry name" value="Ig-like_fold"/>
</dbReference>
<dbReference type="SMART" id="SM00060">
    <property type="entry name" value="FN3"/>
    <property type="match status" value="11"/>
</dbReference>
<feature type="domain" description="Fibronectin type-III" evidence="3">
    <location>
        <begin position="1521"/>
        <end position="1630"/>
    </location>
</feature>
<sequence length="2029" mass="214173">MVTKECANVGDMTMSRDKSTLQAAQHEMNRGEGGSCRGRWFLVAAIGVLALTGFATPAFAKGGDYVSSFPVADAAAGKQEAKAMAVDSAGNTIVAGYTNSGGMNNDYYVVKFKADGTGLAWPAATYDKAGGDDTATAVAVDGSGDIIVAGYAWNGTNYDIHTIKYDGATGSVLWQHTFAGAAGGGDFVTSIAVDASNDIYVAGYSANGSGNDDYLIVKYPSAGSTPVWTEIHDDAAYHGHDRVTAIAAGSDGIAVTGYSSKGGADFDILTRKYGFDKSLVREWRKSSAGGLDDRGVAVRLDGSGDVIVAGYLSNPANTDIWAARYSAATGAVIWENTHDGGYNDEPRALWVDGSGNAYVTGYTFTLSGHEDIYTVRYNSADGAKGWDAVYHSAKEYDDIPVGIVASNVADGGVFVTGYSVTDVNDNITTLKYGKNSGVLLWQRSFNGAGNRHDRPVGLGLASLASASDVFVAGWSDGATSYDYQAIRYDHGPLNAPTSLVTTATSNTSISLSWVDNSTNEDGFRIERKLGATGTFAQIGTVGAGVTTYSDSGLTSNSYYYYRVRAYNAADGDSDYSNESHALTKVVSYDPPVWSFVYNSPDNREDVATGITVGSDDHPVVTGYSDQQEEGVSGSYSYDYLTLELDRGDKSIRWKARYDSGDGGTDMAAGVALDSDGDAIVTGTAYLMGGGDKSDDLYTVKYGTAGYADPNNNPPMVWDHQYGTEQGIDLAKAVKTARDGSDNSAVIGYGLNGANNYDIFLIKYNADGSRPWTPVVYDSGRDDLPTAVAFDPSGNLFVTGYTMNASGDTDWFTAKYNGATGAQIWSQTHAGAGGLDDQALSLAVDAKGDVYVTGYAVNAAGDEEWVTIKYDGADVSTQREIWKKIHNGPASPANGDDRATSVAIDPIDGAVVAAGTSYVSATDSDFHLIRYNAADGSVIWERNFDRPTSYDYVSAMTLDSSGYIYVTGTIRGGVDTDAGFDSTSDIMSLIYDHEGTFLGATTYDGTGREDKSSVITVNYQGEAFMAGFSRNAVNPDYVVLKQKNNYILVPAPLAPAPQADATKMNVTWRENTPGTSFRLERTLGPVLPTSSWTLVTTASSGTTSFLDTGLTAGTNYCYRIYGYSGSLNSRTIISCATTTLSAPTLNALTVDSTTQITLSWSQVPGNTGYKIERKVGAGAWADLTTKGADVTTHVDTGLTAGTTYTYRVSSNSASGYSLASNEQSAPTLPAAPSMAANGTITATSVIVNWSNVAGETGYRIERKEGAGGTWGEIATRAVDVLTYTDTGLNPNTQYYYRVRAYNASGNSAYSGEQGALTRFVSPTLSSATGSATSKIDLSWTNVAGETGYTIQYAACNQNGTTNGATYCTNTAYYPAFSNLATVGADVTTYQATGLQPGYAYRFQIIATAAGNTSDPSNAIIGWTYMSAPNVSITPASQTSLTVSWPDISGETNYTIERKSPSGGTWAELAGSVGMAVNTTSKTDTGLGLSTEYCYRVKAYSTNANGPPAVYSNEPCLYTPLAAPTLNAPSNITATTIDLSWNNVAGNTGYEVQRCTFYDHQNPQNANNAIYRDNDTYWNTCSTIATLAADTTSYQSTGLTSGYSYRYKVRDTYSGGTSAWSNAYGTTTIPPTPTLNAPTAASTTQINHSFTNVNGDTSLKLEWKQRSGADCTAGAWLGPISISQNVATYNHTGLTAGTYYCYRLYASNGAGNSGYSTERSQTTLAIAPTLNAPSSVTSSQVVLTWNNIAGNTGYKIERKTGAGGTWSTIVASTAADVTSYTNTGLAAGTLYYYRVSTMNGGGASAPSNEQSTTTTPVAPVVTATTVSAERIDLTWPVVQGATNYKIERKEGAGAYGQIANVAVAYAQKYCGYDYPTVACPSLSAITTSYQSGGLTENTNYCYRIMAWNSTGGDSPASVEQCSTTSAMASQNVIATAVNAFKVRIDWTPLACAPNPCDTPEGFEIQKQVRDGIWVTIATVGGTETSYTDSHAVGPGRKYSYRVRAYSGADRSPFGEAWAVTPPFVAGDTTCN</sequence>
<feature type="transmembrane region" description="Helical" evidence="2">
    <location>
        <begin position="40"/>
        <end position="60"/>
    </location>
</feature>
<dbReference type="Pfam" id="PF17164">
    <property type="entry name" value="DUF5122"/>
    <property type="match status" value="1"/>
</dbReference>
<dbReference type="EMBL" id="DSOV01000068">
    <property type="protein sequence ID" value="HEN43582.1"/>
    <property type="molecule type" value="Genomic_DNA"/>
</dbReference>
<evidence type="ECO:0000256" key="1">
    <source>
        <dbReference type="ARBA" id="ARBA00022737"/>
    </source>
</evidence>
<dbReference type="InterPro" id="IPR036116">
    <property type="entry name" value="FN3_sf"/>
</dbReference>
<proteinExistence type="predicted"/>
<feature type="domain" description="Fibronectin type-III" evidence="3">
    <location>
        <begin position="1725"/>
        <end position="1816"/>
    </location>
</feature>
<accession>A0A831UFV1</accession>
<evidence type="ECO:0000313" key="4">
    <source>
        <dbReference type="EMBL" id="HEN43582.1"/>
    </source>
</evidence>
<feature type="domain" description="Fibronectin type-III" evidence="3">
    <location>
        <begin position="1048"/>
        <end position="1141"/>
    </location>
</feature>
<keyword evidence="2" id="KW-0812">Transmembrane</keyword>
<feature type="domain" description="Fibronectin type-III" evidence="3">
    <location>
        <begin position="1227"/>
        <end position="1322"/>
    </location>
</feature>
<dbReference type="NCBIfam" id="TIGR02608">
    <property type="entry name" value="delta_60_rpt"/>
    <property type="match status" value="3"/>
</dbReference>
<protein>
    <recommendedName>
        <fullName evidence="3">Fibronectin type-III domain-containing protein</fullName>
    </recommendedName>
</protein>
<feature type="domain" description="Fibronectin type-III" evidence="3">
    <location>
        <begin position="1425"/>
        <end position="1520"/>
    </location>
</feature>
<dbReference type="InterPro" id="IPR003961">
    <property type="entry name" value="FN3_dom"/>
</dbReference>
<feature type="domain" description="Fibronectin type-III" evidence="3">
    <location>
        <begin position="495"/>
        <end position="586"/>
    </location>
</feature>
<gene>
    <name evidence="4" type="ORF">ENQ87_14660</name>
</gene>
<dbReference type="PROSITE" id="PS50853">
    <property type="entry name" value="FN3"/>
    <property type="match status" value="8"/>
</dbReference>
<keyword evidence="1" id="KW-0677">Repeat</keyword>
<name>A0A831UFV1_GEOME</name>
<feature type="domain" description="Fibronectin type-III" evidence="3">
    <location>
        <begin position="1142"/>
        <end position="1226"/>
    </location>
</feature>
<comment type="caution">
    <text evidence="4">The sequence shown here is derived from an EMBL/GenBank/DDBJ whole genome shotgun (WGS) entry which is preliminary data.</text>
</comment>
<organism evidence="4">
    <name type="scientific">Geobacter metallireducens</name>
    <dbReference type="NCBI Taxonomy" id="28232"/>
    <lineage>
        <taxon>Bacteria</taxon>
        <taxon>Pseudomonadati</taxon>
        <taxon>Thermodesulfobacteriota</taxon>
        <taxon>Desulfuromonadia</taxon>
        <taxon>Geobacterales</taxon>
        <taxon>Geobacteraceae</taxon>
        <taxon>Geobacter</taxon>
    </lineage>
</organism>
<evidence type="ECO:0000256" key="2">
    <source>
        <dbReference type="SAM" id="Phobius"/>
    </source>
</evidence>
<dbReference type="SUPFAM" id="SSF101898">
    <property type="entry name" value="NHL repeat"/>
    <property type="match status" value="1"/>
</dbReference>
<keyword evidence="2" id="KW-0472">Membrane</keyword>
<dbReference type="Gene3D" id="2.60.40.10">
    <property type="entry name" value="Immunoglobulins"/>
    <property type="match status" value="11"/>
</dbReference>
<dbReference type="InterPro" id="IPR050991">
    <property type="entry name" value="ECM_Regulatory_Proteins"/>
</dbReference>
<dbReference type="Pfam" id="PF00041">
    <property type="entry name" value="fn3"/>
    <property type="match status" value="3"/>
</dbReference>